<keyword evidence="12" id="KW-1185">Reference proteome</keyword>
<feature type="compositionally biased region" description="Basic and acidic residues" evidence="9">
    <location>
        <begin position="235"/>
        <end position="250"/>
    </location>
</feature>
<dbReference type="Proteomes" id="UP001175000">
    <property type="component" value="Unassembled WGS sequence"/>
</dbReference>
<dbReference type="PANTHER" id="PTHR33911:SF1">
    <property type="entry name" value="RRNA-PROCESSING PROTEIN EFG1"/>
    <property type="match status" value="1"/>
</dbReference>
<evidence type="ECO:0000256" key="1">
    <source>
        <dbReference type="ARBA" id="ARBA00002773"/>
    </source>
</evidence>
<dbReference type="Pfam" id="PF10153">
    <property type="entry name" value="Efg1"/>
    <property type="match status" value="1"/>
</dbReference>
<dbReference type="InterPro" id="IPR050786">
    <property type="entry name" value="EFG1_rRNA-proc"/>
</dbReference>
<keyword evidence="8" id="KW-0539">Nucleus</keyword>
<name>A0AA39T0D2_9PEZI</name>
<keyword evidence="7" id="KW-0175">Coiled coil</keyword>
<evidence type="ECO:0000256" key="2">
    <source>
        <dbReference type="ARBA" id="ARBA00004604"/>
    </source>
</evidence>
<proteinExistence type="inferred from homology"/>
<feature type="region of interest" description="Disordered" evidence="9">
    <location>
        <begin position="1"/>
        <end position="35"/>
    </location>
</feature>
<sequence>MGKKRPHSESEPFGHLEDGRSRPAPQKHWSKRQKVDLSEAGLGAIKKRARALERLLAKQDLKIPADKQNDLERELAAHKQRIAEAMAKKHRSRMIGKYHMVRFFERKKAMRFVKQMKRQLSELEDPEEIAKTKADLHIAEVDLDYAIYYPFLEPYASLYKSPSGEKKGDEPTTLQYLHAPRPPIWSVVEKVREEGKAALEKLQNRQPETGSEEGESVAPKASDKSKTQPKKKQERQRGETKSKSESDWSQHQRKSREKSRPAPSDGKSGDDSDSDGGFFE</sequence>
<evidence type="ECO:0000256" key="4">
    <source>
        <dbReference type="ARBA" id="ARBA00018689"/>
    </source>
</evidence>
<evidence type="ECO:0000256" key="9">
    <source>
        <dbReference type="SAM" id="MobiDB-lite"/>
    </source>
</evidence>
<evidence type="ECO:0000313" key="11">
    <source>
        <dbReference type="EMBL" id="KAK0623528.1"/>
    </source>
</evidence>
<accession>A0AA39T0D2</accession>
<dbReference type="GO" id="GO:0000462">
    <property type="term" value="P:maturation of SSU-rRNA from tricistronic rRNA transcript (SSU-rRNA, 5.8S rRNA, LSU-rRNA)"/>
    <property type="evidence" value="ECO:0007669"/>
    <property type="project" value="TreeGrafter"/>
</dbReference>
<keyword evidence="6" id="KW-0698">rRNA processing</keyword>
<organism evidence="10 12">
    <name type="scientific">Immersiella caudata</name>
    <dbReference type="NCBI Taxonomy" id="314043"/>
    <lineage>
        <taxon>Eukaryota</taxon>
        <taxon>Fungi</taxon>
        <taxon>Dikarya</taxon>
        <taxon>Ascomycota</taxon>
        <taxon>Pezizomycotina</taxon>
        <taxon>Sordariomycetes</taxon>
        <taxon>Sordariomycetidae</taxon>
        <taxon>Sordariales</taxon>
        <taxon>Lasiosphaeriaceae</taxon>
        <taxon>Immersiella</taxon>
    </lineage>
</organism>
<evidence type="ECO:0000256" key="8">
    <source>
        <dbReference type="ARBA" id="ARBA00023242"/>
    </source>
</evidence>
<gene>
    <name evidence="11" type="ORF">B0T14DRAFT_425465</name>
    <name evidence="10" type="ORF">B0T14DRAFT_441995</name>
</gene>
<comment type="function">
    <text evidence="1">Involved in rRNA processing.</text>
</comment>
<evidence type="ECO:0000313" key="10">
    <source>
        <dbReference type="EMBL" id="KAK0609211.1"/>
    </source>
</evidence>
<dbReference type="GO" id="GO:0030688">
    <property type="term" value="C:preribosome, small subunit precursor"/>
    <property type="evidence" value="ECO:0007669"/>
    <property type="project" value="TreeGrafter"/>
</dbReference>
<dbReference type="AlphaFoldDB" id="A0AA39T0D2"/>
<evidence type="ECO:0000313" key="12">
    <source>
        <dbReference type="Proteomes" id="UP001175000"/>
    </source>
</evidence>
<comment type="caution">
    <text evidence="10">The sequence shown here is derived from an EMBL/GenBank/DDBJ whole genome shotgun (WGS) entry which is preliminary data.</text>
</comment>
<evidence type="ECO:0000256" key="5">
    <source>
        <dbReference type="ARBA" id="ARBA00019827"/>
    </source>
</evidence>
<dbReference type="EMBL" id="JAULSU010000003">
    <property type="protein sequence ID" value="KAK0623528.1"/>
    <property type="molecule type" value="Genomic_DNA"/>
</dbReference>
<dbReference type="InterPro" id="IPR019310">
    <property type="entry name" value="Efg1"/>
</dbReference>
<reference evidence="10" key="1">
    <citation type="submission" date="2023-06" db="EMBL/GenBank/DDBJ databases">
        <title>Genome-scale phylogeny and comparative genomics of the fungal order Sordariales.</title>
        <authorList>
            <consortium name="Lawrence Berkeley National Laboratory"/>
            <person name="Hensen N."/>
            <person name="Bonometti L."/>
            <person name="Westerberg I."/>
            <person name="Brannstrom I.O."/>
            <person name="Guillou S."/>
            <person name="Cros-Aarteil S."/>
            <person name="Calhoun S."/>
            <person name="Haridas S."/>
            <person name="Kuo A."/>
            <person name="Mondo S."/>
            <person name="Pangilinan J."/>
            <person name="Riley R."/>
            <person name="Labutti K."/>
            <person name="Andreopoulos B."/>
            <person name="Lipzen A."/>
            <person name="Chen C."/>
            <person name="Yanf M."/>
            <person name="Daum C."/>
            <person name="Ng V."/>
            <person name="Clum A."/>
            <person name="Steindorff A."/>
            <person name="Ohm R."/>
            <person name="Martin F."/>
            <person name="Silar P."/>
            <person name="Natvig D."/>
            <person name="Lalanne C."/>
            <person name="Gautier V."/>
            <person name="Ament-Velasquez S.L."/>
            <person name="Kruys A."/>
            <person name="Hutchinson M.I."/>
            <person name="Powell A.J."/>
            <person name="Barry K."/>
            <person name="Miller A.N."/>
            <person name="Grigoriev I.V."/>
            <person name="Debuchy R."/>
            <person name="Gladieux P."/>
            <person name="Thoren M.H."/>
            <person name="Johannesson H."/>
        </authorList>
    </citation>
    <scope>NUCLEOTIDE SEQUENCE</scope>
    <source>
        <strain evidence="10">CBS 606.72</strain>
    </source>
</reference>
<dbReference type="PANTHER" id="PTHR33911">
    <property type="entry name" value="RRNA-PROCESSING PROTEIN EFG1"/>
    <property type="match status" value="1"/>
</dbReference>
<evidence type="ECO:0000256" key="7">
    <source>
        <dbReference type="ARBA" id="ARBA00023054"/>
    </source>
</evidence>
<evidence type="ECO:0000256" key="3">
    <source>
        <dbReference type="ARBA" id="ARBA00006916"/>
    </source>
</evidence>
<dbReference type="EMBL" id="JAULSU010000011">
    <property type="protein sequence ID" value="KAK0609211.1"/>
    <property type="molecule type" value="Genomic_DNA"/>
</dbReference>
<evidence type="ECO:0000256" key="6">
    <source>
        <dbReference type="ARBA" id="ARBA00022552"/>
    </source>
</evidence>
<protein>
    <recommendedName>
        <fullName evidence="4">rRNA-processing protein EFG1</fullName>
    </recommendedName>
    <alternativeName>
        <fullName evidence="5">rRNA-processing protein efg1</fullName>
    </alternativeName>
</protein>
<comment type="subcellular location">
    <subcellularLocation>
        <location evidence="2">Nucleus</location>
        <location evidence="2">Nucleolus</location>
    </subcellularLocation>
</comment>
<dbReference type="GO" id="GO:0005730">
    <property type="term" value="C:nucleolus"/>
    <property type="evidence" value="ECO:0007669"/>
    <property type="project" value="UniProtKB-SubCell"/>
</dbReference>
<feature type="compositionally biased region" description="Basic and acidic residues" evidence="9">
    <location>
        <begin position="7"/>
        <end position="21"/>
    </location>
</feature>
<comment type="similarity">
    <text evidence="3">Belongs to the EFG1 family.</text>
</comment>
<feature type="region of interest" description="Disordered" evidence="9">
    <location>
        <begin position="196"/>
        <end position="280"/>
    </location>
</feature>